<name>A0A656HIM9_THINJ</name>
<reference evidence="3" key="1">
    <citation type="journal article" date="2011" name="Stand. Genomic Sci.">
        <title>Genome sequence of the filamentous, gliding Thiothrix nivea neotype strain (JP2(T)).</title>
        <authorList>
            <person name="Lapidus A."/>
            <person name="Nolan M."/>
            <person name="Lucas S."/>
            <person name="Glavina Del Rio T."/>
            <person name="Tice H."/>
            <person name="Cheng J.F."/>
            <person name="Tapia R."/>
            <person name="Han C."/>
            <person name="Goodwin L."/>
            <person name="Pitluck S."/>
            <person name="Liolios K."/>
            <person name="Pagani I."/>
            <person name="Ivanova N."/>
            <person name="Huntemann M."/>
            <person name="Mavromatis K."/>
            <person name="Mikhailova N."/>
            <person name="Pati A."/>
            <person name="Chen A."/>
            <person name="Palaniappan K."/>
            <person name="Land M."/>
            <person name="Brambilla E.M."/>
            <person name="Rohde M."/>
            <person name="Abt B."/>
            <person name="Verbarg S."/>
            <person name="Goker M."/>
            <person name="Bristow J."/>
            <person name="Eisen J.A."/>
            <person name="Markowitz V."/>
            <person name="Hugenholtz P."/>
            <person name="Kyrpides N.C."/>
            <person name="Klenk H.P."/>
            <person name="Woyke T."/>
        </authorList>
    </citation>
    <scope>NUCLEOTIDE SEQUENCE [LARGE SCALE GENOMIC DNA]</scope>
    <source>
        <strain evidence="3">ATCC 35100 / DSM 5205 / JP2</strain>
    </source>
</reference>
<accession>A0A656HIM9</accession>
<dbReference type="EMBL" id="JH651384">
    <property type="protein sequence ID" value="EIJ34865.1"/>
    <property type="molecule type" value="Genomic_DNA"/>
</dbReference>
<dbReference type="InterPro" id="IPR018631">
    <property type="entry name" value="AAA-ATPase-like_dom"/>
</dbReference>
<dbReference type="PANTHER" id="PTHR34825:SF2">
    <property type="entry name" value="AAA-ATPASE-LIKE DOMAIN-CONTAINING PROTEIN"/>
    <property type="match status" value="1"/>
</dbReference>
<organism evidence="2 3">
    <name type="scientific">Thiothrix nivea (strain ATCC 35100 / DSM 5205 / JP2)</name>
    <dbReference type="NCBI Taxonomy" id="870187"/>
    <lineage>
        <taxon>Bacteria</taxon>
        <taxon>Pseudomonadati</taxon>
        <taxon>Pseudomonadota</taxon>
        <taxon>Gammaproteobacteria</taxon>
        <taxon>Thiotrichales</taxon>
        <taxon>Thiotrichaceae</taxon>
        <taxon>Thiothrix</taxon>
    </lineage>
</organism>
<feature type="domain" description="AAA-ATPase-like" evidence="1">
    <location>
        <begin position="5"/>
        <end position="225"/>
    </location>
</feature>
<proteinExistence type="predicted"/>
<keyword evidence="3" id="KW-1185">Reference proteome</keyword>
<dbReference type="Proteomes" id="UP000005317">
    <property type="component" value="Unassembled WGS sequence"/>
</dbReference>
<dbReference type="InterPro" id="IPR012547">
    <property type="entry name" value="PDDEXK_9"/>
</dbReference>
<evidence type="ECO:0000313" key="2">
    <source>
        <dbReference type="EMBL" id="EIJ34865.1"/>
    </source>
</evidence>
<evidence type="ECO:0000313" key="3">
    <source>
        <dbReference type="Proteomes" id="UP000005317"/>
    </source>
</evidence>
<protein>
    <submittedName>
        <fullName evidence="2">AAA-ATPase-like protein</fullName>
    </submittedName>
</protein>
<dbReference type="RefSeq" id="WP_002708783.1">
    <property type="nucleotide sequence ID" value="NZ_JH651384.1"/>
</dbReference>
<dbReference type="Pfam" id="PF09820">
    <property type="entry name" value="AAA-ATPase_like"/>
    <property type="match status" value="1"/>
</dbReference>
<sequence length="595" mass="68160">MIQFPYGISDFHLIRTKGYLYLDRTVAIPDLETVGRQLVFLRPRRFGKSLLLSTLANYYDLYTADEFPTLFGDLAIGKNPTAECNQYLILRWDFSKVSAQGDLAAITGNLFRHLNECIKGFAQKYQAILKFPVTVYAEDALASFDSLANSVKNSGHTLYLLVDEYDNFANEILTSDPHDRVRYHDLLEGEGVLKTLFKVIKASASEGKISRVFITGVSPVVLSDMTSGYNVATSIYLDERFNALCGVTQDELTLLLQQILQVHQQDASKVVDILDVMRRFYNGYRFCEVLTLPLLYNPTLSFYCLRHYQQNGDMPRQMLDGNLAMDAGRIRYIANLPAGMAVIDQILDETHATPLRQLETRFGVEQLQRVQHDPAYMLSLLYFFGVLTIADVDGMGRLVLAIPNLVIRGLYVEQLKEQTLPRFEDQQTAQHLAENFYQTADLQPLVEFVENKYFAVFSNRDYRWSNELTVKTAFMTLLFNDLYYIMDSEAVIQRRYSDLLMIIRPNMRRFPLLKDIVLEFKYVSLADAKLTAKQVRNQSREALTALPVVQTAMQAALAQLQDYRQALEAKYRQPERLHCLAVVALGFERVLWQAL</sequence>
<evidence type="ECO:0000259" key="1">
    <source>
        <dbReference type="Pfam" id="PF09820"/>
    </source>
</evidence>
<dbReference type="Pfam" id="PF08011">
    <property type="entry name" value="PDDEXK_9"/>
    <property type="match status" value="1"/>
</dbReference>
<dbReference type="OrthoDB" id="9808684at2"/>
<dbReference type="AlphaFoldDB" id="A0A656HIM9"/>
<gene>
    <name evidence="2" type="ORF">Thini_2311</name>
</gene>
<dbReference type="PANTHER" id="PTHR34825">
    <property type="entry name" value="CONSERVED PROTEIN, WITH A WEAK D-GALACTARATE DEHYDRATASE/ALTRONATE HYDROLASE DOMAIN"/>
    <property type="match status" value="1"/>
</dbReference>